<sequence>MITGRIPNDPDVAWRQPKPCEWCRQTIEKPTRPNQMLYSPECRHAHAKAKRVAKSEAEAPGVGDREAIGDMPFPIMRSETEFAAWFEANFAFFGFAEILRNDIGSTPDYVMRSGTGEVWLVELEYYAPNFRRHGHDISRCDLVIAYLQPRETDHPLPLPVIALLEVVEGTITELAVADVQPTAFTQRMLRTAHCELVKTQEASGHYASSALRKAFT</sequence>
<reference evidence="1" key="1">
    <citation type="journal article" date="2014" name="Front. Microbiol.">
        <title>High frequency of phylogenetically diverse reductive dehalogenase-homologous genes in deep subseafloor sedimentary metagenomes.</title>
        <authorList>
            <person name="Kawai M."/>
            <person name="Futagami T."/>
            <person name="Toyoda A."/>
            <person name="Takaki Y."/>
            <person name="Nishi S."/>
            <person name="Hori S."/>
            <person name="Arai W."/>
            <person name="Tsubouchi T."/>
            <person name="Morono Y."/>
            <person name="Uchiyama I."/>
            <person name="Ito T."/>
            <person name="Fujiyama A."/>
            <person name="Inagaki F."/>
            <person name="Takami H."/>
        </authorList>
    </citation>
    <scope>NUCLEOTIDE SEQUENCE</scope>
    <source>
        <strain evidence="1">Expedition CK06-06</strain>
    </source>
</reference>
<protein>
    <submittedName>
        <fullName evidence="1">Uncharacterized protein</fullName>
    </submittedName>
</protein>
<comment type="caution">
    <text evidence="1">The sequence shown here is derived from an EMBL/GenBank/DDBJ whole genome shotgun (WGS) entry which is preliminary data.</text>
</comment>
<dbReference type="AlphaFoldDB" id="X0UMD3"/>
<gene>
    <name evidence="1" type="ORF">S01H1_31337</name>
</gene>
<dbReference type="EMBL" id="BARS01019329">
    <property type="protein sequence ID" value="GAF89665.1"/>
    <property type="molecule type" value="Genomic_DNA"/>
</dbReference>
<accession>X0UMD3</accession>
<proteinExistence type="predicted"/>
<name>X0UMD3_9ZZZZ</name>
<organism evidence="1">
    <name type="scientific">marine sediment metagenome</name>
    <dbReference type="NCBI Taxonomy" id="412755"/>
    <lineage>
        <taxon>unclassified sequences</taxon>
        <taxon>metagenomes</taxon>
        <taxon>ecological metagenomes</taxon>
    </lineage>
</organism>
<evidence type="ECO:0000313" key="1">
    <source>
        <dbReference type="EMBL" id="GAF89665.1"/>
    </source>
</evidence>